<evidence type="ECO:0000313" key="1">
    <source>
        <dbReference type="EMBL" id="QEG09513.1"/>
    </source>
</evidence>
<protein>
    <submittedName>
        <fullName evidence="1">Uncharacterized protein</fullName>
    </submittedName>
</protein>
<dbReference type="Proteomes" id="UP000322680">
    <property type="component" value="Segment"/>
</dbReference>
<keyword evidence="2" id="KW-1185">Reference proteome</keyword>
<dbReference type="Pfam" id="PF22760">
    <property type="entry name" value="Gp38_E217"/>
    <property type="match status" value="1"/>
</dbReference>
<reference evidence="2" key="1">
    <citation type="submission" date="2019-06" db="EMBL/GenBank/DDBJ databases">
        <title>Complete Genome Sequence of Serratia marcescens Myophage MyoSmar.</title>
        <authorList>
            <person name="Cooper S."/>
            <person name="Nguyen Q."/>
            <person name="Newkirk H."/>
            <person name="Liu M."/>
            <person name="Cahill J."/>
            <person name="Ramsey J."/>
        </authorList>
    </citation>
    <scope>NUCLEOTIDE SEQUENCE [LARGE SCALE GENOMIC DNA]</scope>
</reference>
<dbReference type="InterPro" id="IPR054442">
    <property type="entry name" value="E217_Gp38-like"/>
</dbReference>
<organism evidence="1 2">
    <name type="scientific">Serratia phage MyoSmar</name>
    <dbReference type="NCBI Taxonomy" id="2596673"/>
    <lineage>
        <taxon>Viruses</taxon>
        <taxon>Duplodnaviria</taxon>
        <taxon>Heunggongvirae</taxon>
        <taxon>Uroviricota</taxon>
        <taxon>Caudoviricetes</taxon>
        <taxon>Lindbergviridae</taxon>
        <taxon>Myosmarvirus</taxon>
        <taxon>Myosmarvirus myosmar</taxon>
    </lineage>
</organism>
<accession>A0A5B9NFA4</accession>
<sequence>MANSILGSLIRMSSFTMTSDNGPVNLTGITIANVSIKFNSRPLKNRREDGTVIAHARIKTPVQVQVKAIASNIDGLQVLSHIMKNIDIMYEIKTRGVQIKNLKLQRSEQTQSAESLSATPIMLTFAGIQMQGTYRPVCVQQGDSSVIDSGISTLKNVTHSVEDFANGISDALGGVL</sequence>
<evidence type="ECO:0000313" key="2">
    <source>
        <dbReference type="Proteomes" id="UP000322680"/>
    </source>
</evidence>
<name>A0A5B9NFA4_9CAUD</name>
<proteinExistence type="predicted"/>
<dbReference type="EMBL" id="MN062189">
    <property type="protein sequence ID" value="QEG09513.1"/>
    <property type="molecule type" value="Genomic_DNA"/>
</dbReference>
<gene>
    <name evidence="1" type="ORF">CPT_MyoSmar_064</name>
</gene>